<name>A0A1F5WFL9_9BACT</name>
<dbReference type="STRING" id="1798331.A2W57_02690"/>
<sequence length="258" mass="28626">MSEQFKSNEAEQKFQNYSGQLDQVTTRGDGKLELGEAFNKNLIDFTASLQHLNIHHEGKTAGSQFNGRVFENSSDVQGLINKLLPDELHYDQFGRAEITLDVSGAPESLGWTGIKSIEEIKKSFPDAVIESRPRIDGGIEAEEDDVSGAWYPEMARDPKSGRFEVLKDENGEVKNLKGKFEPNANIVSLPSKSAETNKITVIMQKDKSTGKPTVLTIFPGENAPAFPAKINSESYKASTLGNTQETRFWKDHAFIQQT</sequence>
<accession>A0A1F5WFL9</accession>
<organism evidence="1 2">
    <name type="scientific">Candidatus Giovannonibacteria bacterium RIFCSPHIGHO2_02_43_16</name>
    <dbReference type="NCBI Taxonomy" id="1798331"/>
    <lineage>
        <taxon>Bacteria</taxon>
        <taxon>Candidatus Giovannoniibacteriota</taxon>
    </lineage>
</organism>
<proteinExistence type="predicted"/>
<evidence type="ECO:0000313" key="2">
    <source>
        <dbReference type="Proteomes" id="UP000178276"/>
    </source>
</evidence>
<gene>
    <name evidence="1" type="ORF">A2W57_02690</name>
</gene>
<comment type="caution">
    <text evidence="1">The sequence shown here is derived from an EMBL/GenBank/DDBJ whole genome shotgun (WGS) entry which is preliminary data.</text>
</comment>
<dbReference type="AlphaFoldDB" id="A0A1F5WFL9"/>
<protein>
    <submittedName>
        <fullName evidence="1">Uncharacterized protein</fullName>
    </submittedName>
</protein>
<dbReference type="Proteomes" id="UP000178276">
    <property type="component" value="Unassembled WGS sequence"/>
</dbReference>
<dbReference type="EMBL" id="MFHJ01000003">
    <property type="protein sequence ID" value="OGF74374.1"/>
    <property type="molecule type" value="Genomic_DNA"/>
</dbReference>
<evidence type="ECO:0000313" key="1">
    <source>
        <dbReference type="EMBL" id="OGF74374.1"/>
    </source>
</evidence>
<reference evidence="1 2" key="1">
    <citation type="journal article" date="2016" name="Nat. Commun.">
        <title>Thousands of microbial genomes shed light on interconnected biogeochemical processes in an aquifer system.</title>
        <authorList>
            <person name="Anantharaman K."/>
            <person name="Brown C.T."/>
            <person name="Hug L.A."/>
            <person name="Sharon I."/>
            <person name="Castelle C.J."/>
            <person name="Probst A.J."/>
            <person name="Thomas B.C."/>
            <person name="Singh A."/>
            <person name="Wilkins M.J."/>
            <person name="Karaoz U."/>
            <person name="Brodie E.L."/>
            <person name="Williams K.H."/>
            <person name="Hubbard S.S."/>
            <person name="Banfield J.F."/>
        </authorList>
    </citation>
    <scope>NUCLEOTIDE SEQUENCE [LARGE SCALE GENOMIC DNA]</scope>
</reference>